<dbReference type="Proteomes" id="UP000521943">
    <property type="component" value="Unassembled WGS sequence"/>
</dbReference>
<accession>A0A8H6HGQ5</accession>
<comment type="caution">
    <text evidence="2">The sequence shown here is derived from an EMBL/GenBank/DDBJ whole genome shotgun (WGS) entry which is preliminary data.</text>
</comment>
<reference evidence="2 3" key="1">
    <citation type="submission" date="2020-07" db="EMBL/GenBank/DDBJ databases">
        <title>Comparative genomics of pyrophilous fungi reveals a link between fire events and developmental genes.</title>
        <authorList>
            <consortium name="DOE Joint Genome Institute"/>
            <person name="Steindorff A.S."/>
            <person name="Carver A."/>
            <person name="Calhoun S."/>
            <person name="Stillman K."/>
            <person name="Liu H."/>
            <person name="Lipzen A."/>
            <person name="Pangilinan J."/>
            <person name="Labutti K."/>
            <person name="Bruns T.D."/>
            <person name="Grigoriev I.V."/>
        </authorList>
    </citation>
    <scope>NUCLEOTIDE SEQUENCE [LARGE SCALE GENOMIC DNA]</scope>
    <source>
        <strain evidence="2 3">CBS 144469</strain>
    </source>
</reference>
<dbReference type="EMBL" id="JACGCI010000097">
    <property type="protein sequence ID" value="KAF6745957.1"/>
    <property type="molecule type" value="Genomic_DNA"/>
</dbReference>
<evidence type="ECO:0000256" key="1">
    <source>
        <dbReference type="SAM" id="MobiDB-lite"/>
    </source>
</evidence>
<feature type="region of interest" description="Disordered" evidence="1">
    <location>
        <begin position="35"/>
        <end position="56"/>
    </location>
</feature>
<dbReference type="OrthoDB" id="10316273at2759"/>
<evidence type="ECO:0000313" key="2">
    <source>
        <dbReference type="EMBL" id="KAF6745957.1"/>
    </source>
</evidence>
<evidence type="ECO:0000313" key="3">
    <source>
        <dbReference type="Proteomes" id="UP000521943"/>
    </source>
</evidence>
<protein>
    <submittedName>
        <fullName evidence="2">Uncharacterized protein</fullName>
    </submittedName>
</protein>
<organism evidence="2 3">
    <name type="scientific">Ephemerocybe angulata</name>
    <dbReference type="NCBI Taxonomy" id="980116"/>
    <lineage>
        <taxon>Eukaryota</taxon>
        <taxon>Fungi</taxon>
        <taxon>Dikarya</taxon>
        <taxon>Basidiomycota</taxon>
        <taxon>Agaricomycotina</taxon>
        <taxon>Agaricomycetes</taxon>
        <taxon>Agaricomycetidae</taxon>
        <taxon>Agaricales</taxon>
        <taxon>Agaricineae</taxon>
        <taxon>Psathyrellaceae</taxon>
        <taxon>Ephemerocybe</taxon>
    </lineage>
</organism>
<gene>
    <name evidence="2" type="ORF">DFP72DRAFT_639674</name>
</gene>
<sequence length="203" mass="22655">MTAYSVASPSYKDLPALLSLPPVSLSFPHPPILLSPAMPPKRRGNKAAPPKPAKAARVSVNDRWESDFARTLASRGQTIEDVEVEVRHTEPLPESIESRNKDLRKRMVTFYAKFKTVTEEQADEILFGVDSPLPNRGFVEFWLESVAVGGGWTDTTTFTVWSAICTERKNSCNIPFSADYKSQVHIFIKTLLQQGLLSIGGYW</sequence>
<dbReference type="AlphaFoldDB" id="A0A8H6HGQ5"/>
<keyword evidence="3" id="KW-1185">Reference proteome</keyword>
<proteinExistence type="predicted"/>
<name>A0A8H6HGQ5_9AGAR</name>